<accession>A0A1V6QS57</accession>
<comment type="caution">
    <text evidence="1">The sequence shown here is derived from an EMBL/GenBank/DDBJ whole genome shotgun (WGS) entry which is preliminary data.</text>
</comment>
<evidence type="ECO:0000313" key="1">
    <source>
        <dbReference type="EMBL" id="OQD91766.1"/>
    </source>
</evidence>
<name>A0A1V6QS57_9EURO</name>
<reference evidence="2" key="1">
    <citation type="journal article" date="2017" name="Nat. Microbiol.">
        <title>Global analysis of biosynthetic gene clusters reveals vast potential of secondary metabolite production in Penicillium species.</title>
        <authorList>
            <person name="Nielsen J.C."/>
            <person name="Grijseels S."/>
            <person name="Prigent S."/>
            <person name="Ji B."/>
            <person name="Dainat J."/>
            <person name="Nielsen K.F."/>
            <person name="Frisvad J.C."/>
            <person name="Workman M."/>
            <person name="Nielsen J."/>
        </authorList>
    </citation>
    <scope>NUCLEOTIDE SEQUENCE [LARGE SCALE GENOMIC DNA]</scope>
    <source>
        <strain evidence="2">IBT 29525</strain>
    </source>
</reference>
<dbReference type="AlphaFoldDB" id="A0A1V6QS57"/>
<dbReference type="EMBL" id="MDYO01000049">
    <property type="protein sequence ID" value="OQD91766.1"/>
    <property type="molecule type" value="Genomic_DNA"/>
</dbReference>
<dbReference type="Gene3D" id="3.40.630.30">
    <property type="match status" value="1"/>
</dbReference>
<keyword evidence="2" id="KW-1185">Reference proteome</keyword>
<proteinExistence type="predicted"/>
<organism evidence="1 2">
    <name type="scientific">Penicillium solitum</name>
    <dbReference type="NCBI Taxonomy" id="60172"/>
    <lineage>
        <taxon>Eukaryota</taxon>
        <taxon>Fungi</taxon>
        <taxon>Dikarya</taxon>
        <taxon>Ascomycota</taxon>
        <taxon>Pezizomycotina</taxon>
        <taxon>Eurotiomycetes</taxon>
        <taxon>Eurotiomycetidae</taxon>
        <taxon>Eurotiales</taxon>
        <taxon>Aspergillaceae</taxon>
        <taxon>Penicillium</taxon>
    </lineage>
</organism>
<dbReference type="Proteomes" id="UP000191612">
    <property type="component" value="Unassembled WGS sequence"/>
</dbReference>
<protein>
    <submittedName>
        <fullName evidence="1">Uncharacterized protein</fullName>
    </submittedName>
</protein>
<evidence type="ECO:0000313" key="2">
    <source>
        <dbReference type="Proteomes" id="UP000191612"/>
    </source>
</evidence>
<sequence>MNIALDKQKYQLYTAKSRPDLWKQFEDDRHPLNAAWPLFLDQDACYQKYAKGLAEYEGLAEYQFAIVERNHEDETMVACGRSIPFYFPELDDKKFTKEEALHCLPEGGYDAILTRGIEQYRRRLSPKTATATPIHKNNHYFDAACSQTNPPNALSAISITVRPDRRSLGLAEAMIQAMKQTAINKNLDILVVPLRPTRKSEFPSVDMADYITWPQLPATPDRVLPFDPWLRKHIRLGGRIIKVAPTSMRVEGRIADWQHWTRCDEWRTLPGKCDSDLLYVEVQFPGGLVPLCVFVEEDRAVYIEPNVWLYHDLQRTTA</sequence>
<gene>
    <name evidence="1" type="ORF">PENSOL_c049G05062</name>
</gene>